<evidence type="ECO:0000313" key="3">
    <source>
        <dbReference type="Proteomes" id="UP000620124"/>
    </source>
</evidence>
<evidence type="ECO:0000313" key="2">
    <source>
        <dbReference type="EMBL" id="KAF7359591.1"/>
    </source>
</evidence>
<keyword evidence="1" id="KW-0812">Transmembrane</keyword>
<keyword evidence="3" id="KW-1185">Reference proteome</keyword>
<organism evidence="2 3">
    <name type="scientific">Mycena venus</name>
    <dbReference type="NCBI Taxonomy" id="2733690"/>
    <lineage>
        <taxon>Eukaryota</taxon>
        <taxon>Fungi</taxon>
        <taxon>Dikarya</taxon>
        <taxon>Basidiomycota</taxon>
        <taxon>Agaricomycotina</taxon>
        <taxon>Agaricomycetes</taxon>
        <taxon>Agaricomycetidae</taxon>
        <taxon>Agaricales</taxon>
        <taxon>Marasmiineae</taxon>
        <taxon>Mycenaceae</taxon>
        <taxon>Mycena</taxon>
    </lineage>
</organism>
<dbReference type="EMBL" id="JACAZI010000005">
    <property type="protein sequence ID" value="KAF7359591.1"/>
    <property type="molecule type" value="Genomic_DNA"/>
</dbReference>
<sequence>MSYDLSVAVSATLSSPSSTAAAFGDIVLILSLVVLALVEFSLVTNIADFPKSTLLILTFHTAMGQRPFFNLNSGGHHPVSQTGFTSMQALKTQLMQA</sequence>
<protein>
    <submittedName>
        <fullName evidence="2">Uncharacterized protein</fullName>
    </submittedName>
</protein>
<name>A0A8H7D5F2_9AGAR</name>
<accession>A0A8H7D5F2</accession>
<evidence type="ECO:0000256" key="1">
    <source>
        <dbReference type="SAM" id="Phobius"/>
    </source>
</evidence>
<keyword evidence="1" id="KW-1133">Transmembrane helix</keyword>
<reference evidence="2" key="1">
    <citation type="submission" date="2020-05" db="EMBL/GenBank/DDBJ databases">
        <title>Mycena genomes resolve the evolution of fungal bioluminescence.</title>
        <authorList>
            <person name="Tsai I.J."/>
        </authorList>
    </citation>
    <scope>NUCLEOTIDE SEQUENCE</scope>
    <source>
        <strain evidence="2">CCC161011</strain>
    </source>
</reference>
<dbReference type="AlphaFoldDB" id="A0A8H7D5F2"/>
<gene>
    <name evidence="2" type="ORF">MVEN_00682900</name>
</gene>
<comment type="caution">
    <text evidence="2">The sequence shown here is derived from an EMBL/GenBank/DDBJ whole genome shotgun (WGS) entry which is preliminary data.</text>
</comment>
<feature type="transmembrane region" description="Helical" evidence="1">
    <location>
        <begin position="20"/>
        <end position="42"/>
    </location>
</feature>
<keyword evidence="1" id="KW-0472">Membrane</keyword>
<proteinExistence type="predicted"/>
<dbReference type="Proteomes" id="UP000620124">
    <property type="component" value="Unassembled WGS sequence"/>
</dbReference>